<feature type="binding site" evidence="9">
    <location>
        <position position="92"/>
    </location>
    <ligand>
        <name>Mg(2+)</name>
        <dbReference type="ChEBI" id="CHEBI:18420"/>
        <label>1</label>
    </ligand>
</feature>
<evidence type="ECO:0000256" key="2">
    <source>
        <dbReference type="ARBA" id="ARBA00022605"/>
    </source>
</evidence>
<name>A0A078L3J3_9GAMM</name>
<evidence type="ECO:0000256" key="6">
    <source>
        <dbReference type="ARBA" id="ARBA00023141"/>
    </source>
</evidence>
<comment type="cofactor">
    <cofactor evidence="9">
        <name>Mg(2+)</name>
        <dbReference type="ChEBI" id="CHEBI:18420"/>
    </cofactor>
    <text evidence="9">Binds 2 magnesium ions per monomer.</text>
</comment>
<dbReference type="EC" id="2.4.2.18" evidence="9"/>
<dbReference type="NCBIfam" id="TIGR01245">
    <property type="entry name" value="trpD"/>
    <property type="match status" value="1"/>
</dbReference>
<keyword evidence="5 9" id="KW-0822">Tryptophan biosynthesis</keyword>
<evidence type="ECO:0000313" key="13">
    <source>
        <dbReference type="Proteomes" id="UP000044071"/>
    </source>
</evidence>
<feature type="domain" description="Glycosyl transferase family 3 N-terminal" evidence="11">
    <location>
        <begin position="5"/>
        <end position="65"/>
    </location>
</feature>
<dbReference type="InterPro" id="IPR036320">
    <property type="entry name" value="Glycosyl_Trfase_fam3_N_dom_sf"/>
</dbReference>
<dbReference type="Proteomes" id="UP000044071">
    <property type="component" value="Unassembled WGS sequence"/>
</dbReference>
<feature type="binding site" evidence="9">
    <location>
        <position position="80"/>
    </location>
    <ligand>
        <name>5-phospho-alpha-D-ribose 1-diphosphate</name>
        <dbReference type="ChEBI" id="CHEBI:58017"/>
    </ligand>
</feature>
<feature type="binding site" evidence="9">
    <location>
        <position position="88"/>
    </location>
    <ligand>
        <name>5-phospho-alpha-D-ribose 1-diphosphate</name>
        <dbReference type="ChEBI" id="CHEBI:58017"/>
    </ligand>
</feature>
<dbReference type="GO" id="GO:0004048">
    <property type="term" value="F:anthranilate phosphoribosyltransferase activity"/>
    <property type="evidence" value="ECO:0007669"/>
    <property type="project" value="UniProtKB-UniRule"/>
</dbReference>
<dbReference type="STRING" id="1034943.BN59_03006"/>
<reference evidence="12 13" key="1">
    <citation type="submission" date="2014-06" db="EMBL/GenBank/DDBJ databases">
        <authorList>
            <person name="Urmite Genomes Urmite Genomes"/>
        </authorList>
    </citation>
    <scope>NUCLEOTIDE SEQUENCE [LARGE SCALE GENOMIC DNA]</scope>
</reference>
<feature type="binding site" evidence="9">
    <location>
        <begin position="108"/>
        <end position="116"/>
    </location>
    <ligand>
        <name>5-phospho-alpha-D-ribose 1-diphosphate</name>
        <dbReference type="ChEBI" id="CHEBI:58017"/>
    </ligand>
</feature>
<organism evidence="12 13">
    <name type="scientific">Legionella massiliensis</name>
    <dbReference type="NCBI Taxonomy" id="1034943"/>
    <lineage>
        <taxon>Bacteria</taxon>
        <taxon>Pseudomonadati</taxon>
        <taxon>Pseudomonadota</taxon>
        <taxon>Gammaproteobacteria</taxon>
        <taxon>Legionellales</taxon>
        <taxon>Legionellaceae</taxon>
        <taxon>Legionella</taxon>
    </lineage>
</organism>
<dbReference type="PANTHER" id="PTHR43285:SF2">
    <property type="entry name" value="ANTHRANILATE PHOSPHORIBOSYLTRANSFERASE"/>
    <property type="match status" value="1"/>
</dbReference>
<dbReference type="UniPathway" id="UPA00035">
    <property type="reaction ID" value="UER00041"/>
</dbReference>
<dbReference type="Gene3D" id="1.20.970.10">
    <property type="entry name" value="Transferase, Pyrimidine Nucleoside Phosphorylase, Chain C"/>
    <property type="match status" value="1"/>
</dbReference>
<dbReference type="Pfam" id="PF00591">
    <property type="entry name" value="Glycos_transf_3"/>
    <property type="match status" value="1"/>
</dbReference>
<dbReference type="Pfam" id="PF02885">
    <property type="entry name" value="Glycos_trans_3N"/>
    <property type="match status" value="1"/>
</dbReference>
<comment type="function">
    <text evidence="9">Catalyzes the transfer of the phosphoribosyl group of 5-phosphorylribose-1-pyrophosphate (PRPP) to anthranilate to yield N-(5'-phosphoribosyl)-anthranilate (PRA).</text>
</comment>
<accession>A0A078L3J3</accession>
<evidence type="ECO:0000259" key="10">
    <source>
        <dbReference type="Pfam" id="PF00591"/>
    </source>
</evidence>
<evidence type="ECO:0000256" key="5">
    <source>
        <dbReference type="ARBA" id="ARBA00022822"/>
    </source>
</evidence>
<dbReference type="GO" id="GO:0000287">
    <property type="term" value="F:magnesium ion binding"/>
    <property type="evidence" value="ECO:0007669"/>
    <property type="project" value="UniProtKB-UniRule"/>
</dbReference>
<feature type="binding site" evidence="9">
    <location>
        <begin position="90"/>
        <end position="93"/>
    </location>
    <ligand>
        <name>5-phospho-alpha-D-ribose 1-diphosphate</name>
        <dbReference type="ChEBI" id="CHEBI:58017"/>
    </ligand>
</feature>
<dbReference type="SUPFAM" id="SSF47648">
    <property type="entry name" value="Nucleoside phosphorylase/phosphoribosyltransferase N-terminal domain"/>
    <property type="match status" value="1"/>
</dbReference>
<evidence type="ECO:0000256" key="3">
    <source>
        <dbReference type="ARBA" id="ARBA00022676"/>
    </source>
</evidence>
<dbReference type="SUPFAM" id="SSF52418">
    <property type="entry name" value="Nucleoside phosphorylase/phosphoribosyltransferase catalytic domain"/>
    <property type="match status" value="1"/>
</dbReference>
<feature type="binding site" evidence="9">
    <location>
        <begin position="83"/>
        <end position="84"/>
    </location>
    <ligand>
        <name>5-phospho-alpha-D-ribose 1-diphosphate</name>
        <dbReference type="ChEBI" id="CHEBI:58017"/>
    </ligand>
</feature>
<comment type="pathway">
    <text evidence="1 9">Amino-acid biosynthesis; L-tryptophan biosynthesis; L-tryptophan from chorismate: step 2/5.</text>
</comment>
<comment type="similarity">
    <text evidence="8">In the C-terminal section; belongs to the anthranilate phosphoribosyltransferase family.</text>
</comment>
<dbReference type="HAMAP" id="MF_00211">
    <property type="entry name" value="TrpD"/>
    <property type="match status" value="1"/>
</dbReference>
<dbReference type="InterPro" id="IPR035902">
    <property type="entry name" value="Nuc_phospho_transferase"/>
</dbReference>
<comment type="subunit">
    <text evidence="9">Homodimer.</text>
</comment>
<keyword evidence="3 9" id="KW-0328">Glycosyltransferase</keyword>
<dbReference type="Gene3D" id="3.40.1030.10">
    <property type="entry name" value="Nucleoside phosphorylase/phosphoribosyltransferase catalytic domain"/>
    <property type="match status" value="1"/>
</dbReference>
<dbReference type="GO" id="GO:0005829">
    <property type="term" value="C:cytosol"/>
    <property type="evidence" value="ECO:0007669"/>
    <property type="project" value="TreeGrafter"/>
</dbReference>
<dbReference type="EMBL" id="CCSB01000003">
    <property type="protein sequence ID" value="CDZ78694.1"/>
    <property type="molecule type" value="Genomic_DNA"/>
</dbReference>
<gene>
    <name evidence="9 12" type="primary">trpD</name>
    <name evidence="12" type="ORF">BN59_03006</name>
</gene>
<feature type="binding site" evidence="9">
    <location>
        <position position="166"/>
    </location>
    <ligand>
        <name>anthranilate</name>
        <dbReference type="ChEBI" id="CHEBI:16567"/>
        <label>2</label>
    </ligand>
</feature>
<keyword evidence="6 9" id="KW-0057">Aromatic amino acid biosynthesis</keyword>
<feature type="binding site" evidence="9">
    <location>
        <position position="226"/>
    </location>
    <ligand>
        <name>Mg(2+)</name>
        <dbReference type="ChEBI" id="CHEBI:18420"/>
        <label>1</label>
    </ligand>
</feature>
<dbReference type="InterPro" id="IPR017459">
    <property type="entry name" value="Glycosyl_Trfase_fam3_N_dom"/>
</dbReference>
<evidence type="ECO:0000256" key="4">
    <source>
        <dbReference type="ARBA" id="ARBA00022679"/>
    </source>
</evidence>
<dbReference type="RefSeq" id="WP_044011808.1">
    <property type="nucleotide sequence ID" value="NZ_CCVW01000003.1"/>
</dbReference>
<feature type="binding site" evidence="9">
    <location>
        <position position="120"/>
    </location>
    <ligand>
        <name>5-phospho-alpha-D-ribose 1-diphosphate</name>
        <dbReference type="ChEBI" id="CHEBI:58017"/>
    </ligand>
</feature>
<comment type="similarity">
    <text evidence="9">Belongs to the anthranilate phosphoribosyltransferase family.</text>
</comment>
<evidence type="ECO:0000256" key="1">
    <source>
        <dbReference type="ARBA" id="ARBA00004907"/>
    </source>
</evidence>
<evidence type="ECO:0000256" key="7">
    <source>
        <dbReference type="ARBA" id="ARBA00052328"/>
    </source>
</evidence>
<dbReference type="AlphaFoldDB" id="A0A078L3J3"/>
<dbReference type="InterPro" id="IPR000312">
    <property type="entry name" value="Glycosyl_Trfase_fam3"/>
</dbReference>
<feature type="domain" description="Glycosyl transferase family 3" evidence="10">
    <location>
        <begin position="74"/>
        <end position="324"/>
    </location>
</feature>
<evidence type="ECO:0000256" key="9">
    <source>
        <dbReference type="HAMAP-Rule" id="MF_00211"/>
    </source>
</evidence>
<dbReference type="GO" id="GO:0000162">
    <property type="term" value="P:L-tryptophan biosynthetic process"/>
    <property type="evidence" value="ECO:0007669"/>
    <property type="project" value="UniProtKB-UniRule"/>
</dbReference>
<keyword evidence="4 9" id="KW-0808">Transferase</keyword>
<keyword evidence="9" id="KW-0460">Magnesium</keyword>
<evidence type="ECO:0000313" key="12">
    <source>
        <dbReference type="EMBL" id="CDZ78694.1"/>
    </source>
</evidence>
<proteinExistence type="inferred from homology"/>
<dbReference type="InterPro" id="IPR005940">
    <property type="entry name" value="Anthranilate_Pribosyl_Tfrase"/>
</dbReference>
<dbReference type="OrthoDB" id="9806430at2"/>
<protein>
    <recommendedName>
        <fullName evidence="9">Anthranilate phosphoribosyltransferase</fullName>
        <ecNumber evidence="9">2.4.2.18</ecNumber>
    </recommendedName>
</protein>
<dbReference type="FunFam" id="3.40.1030.10:FF:000002">
    <property type="entry name" value="Anthranilate phosphoribosyltransferase"/>
    <property type="match status" value="1"/>
</dbReference>
<keyword evidence="13" id="KW-1185">Reference proteome</keyword>
<keyword evidence="9" id="KW-0479">Metal-binding</keyword>
<comment type="catalytic activity">
    <reaction evidence="7 9">
        <text>N-(5-phospho-beta-D-ribosyl)anthranilate + diphosphate = 5-phospho-alpha-D-ribose 1-diphosphate + anthranilate</text>
        <dbReference type="Rhea" id="RHEA:11768"/>
        <dbReference type="ChEBI" id="CHEBI:16567"/>
        <dbReference type="ChEBI" id="CHEBI:18277"/>
        <dbReference type="ChEBI" id="CHEBI:33019"/>
        <dbReference type="ChEBI" id="CHEBI:58017"/>
        <dbReference type="EC" id="2.4.2.18"/>
    </reaction>
</comment>
<comment type="caution">
    <text evidence="9">Lacks conserved residue(s) required for the propagation of feature annotation.</text>
</comment>
<evidence type="ECO:0000259" key="11">
    <source>
        <dbReference type="Pfam" id="PF02885"/>
    </source>
</evidence>
<dbReference type="eggNOG" id="COG0547">
    <property type="taxonomic scope" value="Bacteria"/>
</dbReference>
<evidence type="ECO:0000256" key="8">
    <source>
        <dbReference type="ARBA" id="ARBA00061188"/>
    </source>
</evidence>
<feature type="binding site" evidence="9">
    <location>
        <position position="80"/>
    </location>
    <ligand>
        <name>anthranilate</name>
        <dbReference type="ChEBI" id="CHEBI:16567"/>
        <label>1</label>
    </ligand>
</feature>
<feature type="binding site" evidence="9">
    <location>
        <position position="226"/>
    </location>
    <ligand>
        <name>Mg(2+)</name>
        <dbReference type="ChEBI" id="CHEBI:18420"/>
        <label>2</label>
    </ligand>
</feature>
<feature type="binding site" evidence="9">
    <location>
        <position position="225"/>
    </location>
    <ligand>
        <name>Mg(2+)</name>
        <dbReference type="ChEBI" id="CHEBI:18420"/>
        <label>2</label>
    </ligand>
</feature>
<dbReference type="PANTHER" id="PTHR43285">
    <property type="entry name" value="ANTHRANILATE PHOSPHORIBOSYLTRANSFERASE"/>
    <property type="match status" value="1"/>
</dbReference>
<keyword evidence="2 9" id="KW-0028">Amino-acid biosynthesis</keyword>
<sequence>MKINKLLEQLINHQSLSAQQMKELMLACMSGELTDAQIAAFLVLMRMKGETVEELTSAASVMLKLAHCIDLGEELIDIVGTGGDGKNTFNISTVSSFVAAAAGAKVAKHGGRSVSSRSGSADLLMHAGFELNLTDEQLNQCMQSCGLSFLFAPHFHQAMQHAKNARQQLGIRTLFNFLGPLVNPARVKKQVVGVFANNWQEPLAKVLANLGSKRAFVVNSRDGMDEVSISAITDVVEYHEGLYKQWSIDPKDYNCFHASLDAIVVDSPAQSLAIAQEVLDGKSGPARDIVLLNTALALFCAELTATFGDAVEKARLAIDSGEALNRFNQLKELTHTFKTI</sequence>